<sequence length="250" mass="28303">MLKNYEYKNCAIPNLEVKAIDAEQRTVTFYAAAFGSVDSHGDIILKGAFAKTIKENAARFKWLNQHDTYQLIGRVLSIEEDDFGLLVTCKASETTLGNDVLALESDRTYEHSIGFNTIVSEWDSSQEIRIIKEIQLWEVSSVTWGSNPNTPTVSMKSMSRQEKGDYLLKKLSRLHTTLRKKNISDERVEMLELEVLQINQSIQDLLSESKSLEETPEPPVESTPEVEEPTNNISVEDILNVFTKAITTNK</sequence>
<keyword evidence="2 6" id="KW-0645">Protease</keyword>
<dbReference type="InterPro" id="IPR054613">
    <property type="entry name" value="Peptidase_S78_dom"/>
</dbReference>
<evidence type="ECO:0000256" key="2">
    <source>
        <dbReference type="ARBA" id="ARBA00022670"/>
    </source>
</evidence>
<evidence type="ECO:0000313" key="6">
    <source>
        <dbReference type="EMBL" id="UOR05859.1"/>
    </source>
</evidence>
<dbReference type="InterPro" id="IPR006433">
    <property type="entry name" value="Prohead_protease"/>
</dbReference>
<keyword evidence="3" id="KW-0378">Hydrolase</keyword>
<protein>
    <submittedName>
        <fullName evidence="6">HK97 family phage prohead protease</fullName>
    </submittedName>
</protein>
<dbReference type="NCBIfam" id="TIGR01543">
    <property type="entry name" value="proheadase_HK97"/>
    <property type="match status" value="1"/>
</dbReference>
<evidence type="ECO:0000313" key="7">
    <source>
        <dbReference type="Proteomes" id="UP000829925"/>
    </source>
</evidence>
<dbReference type="GO" id="GO:0008233">
    <property type="term" value="F:peptidase activity"/>
    <property type="evidence" value="ECO:0007669"/>
    <property type="project" value="UniProtKB-KW"/>
</dbReference>
<reference evidence="6 7" key="1">
    <citation type="submission" date="2022-04" db="EMBL/GenBank/DDBJ databases">
        <title>Hymenobacter sp. isolated from the air.</title>
        <authorList>
            <person name="Won M."/>
            <person name="Lee C.-M."/>
            <person name="Woen H.-Y."/>
            <person name="Kwon S.-W."/>
        </authorList>
    </citation>
    <scope>NUCLEOTIDE SEQUENCE [LARGE SCALE GENOMIC DNA]</scope>
    <source>
        <strain evidence="7">5413 J-13</strain>
    </source>
</reference>
<dbReference type="KEGG" id="haei:MUN82_01875"/>
<evidence type="ECO:0000256" key="1">
    <source>
        <dbReference type="ARBA" id="ARBA00022612"/>
    </source>
</evidence>
<organism evidence="6 7">
    <name type="scientific">Hymenobacter aerilatus</name>
    <dbReference type="NCBI Taxonomy" id="2932251"/>
    <lineage>
        <taxon>Bacteria</taxon>
        <taxon>Pseudomonadati</taxon>
        <taxon>Bacteroidota</taxon>
        <taxon>Cytophagia</taxon>
        <taxon>Cytophagales</taxon>
        <taxon>Hymenobacteraceae</taxon>
        <taxon>Hymenobacter</taxon>
    </lineage>
</organism>
<keyword evidence="7" id="KW-1185">Reference proteome</keyword>
<accession>A0A8T9T1H8</accession>
<dbReference type="EMBL" id="CP095053">
    <property type="protein sequence ID" value="UOR05859.1"/>
    <property type="molecule type" value="Genomic_DNA"/>
</dbReference>
<keyword evidence="1" id="KW-1188">Viral release from host cell</keyword>
<evidence type="ECO:0000259" key="5">
    <source>
        <dbReference type="Pfam" id="PF04586"/>
    </source>
</evidence>
<dbReference type="AlphaFoldDB" id="A0A8T9T1H8"/>
<dbReference type="GO" id="GO:0006508">
    <property type="term" value="P:proteolysis"/>
    <property type="evidence" value="ECO:0007669"/>
    <property type="project" value="UniProtKB-KW"/>
</dbReference>
<dbReference type="Proteomes" id="UP000829925">
    <property type="component" value="Chromosome"/>
</dbReference>
<proteinExistence type="predicted"/>
<name>A0A8T9T1H8_9BACT</name>
<evidence type="ECO:0000256" key="4">
    <source>
        <dbReference type="SAM" id="MobiDB-lite"/>
    </source>
</evidence>
<dbReference type="RefSeq" id="WP_245094449.1">
    <property type="nucleotide sequence ID" value="NZ_CP095053.1"/>
</dbReference>
<dbReference type="Pfam" id="PF04586">
    <property type="entry name" value="Peptidase_S78"/>
    <property type="match status" value="1"/>
</dbReference>
<gene>
    <name evidence="6" type="ORF">MUN82_01875</name>
</gene>
<feature type="region of interest" description="Disordered" evidence="4">
    <location>
        <begin position="210"/>
        <end position="231"/>
    </location>
</feature>
<feature type="domain" description="Prohead serine protease" evidence="5">
    <location>
        <begin position="14"/>
        <end position="160"/>
    </location>
</feature>
<evidence type="ECO:0000256" key="3">
    <source>
        <dbReference type="ARBA" id="ARBA00022801"/>
    </source>
</evidence>